<accession>A0A3E1Y615</accession>
<dbReference type="Pfam" id="PF01047">
    <property type="entry name" value="MarR"/>
    <property type="match status" value="1"/>
</dbReference>
<dbReference type="OrthoDB" id="996843at2"/>
<dbReference type="AlphaFoldDB" id="A0A3E1Y615"/>
<evidence type="ECO:0000256" key="2">
    <source>
        <dbReference type="ARBA" id="ARBA00023125"/>
    </source>
</evidence>
<dbReference type="PANTHER" id="PTHR42756:SF1">
    <property type="entry name" value="TRANSCRIPTIONAL REPRESSOR OF EMRAB OPERON"/>
    <property type="match status" value="1"/>
</dbReference>
<dbReference type="InterPro" id="IPR000835">
    <property type="entry name" value="HTH_MarR-typ"/>
</dbReference>
<dbReference type="EMBL" id="QPMM01000011">
    <property type="protein sequence ID" value="RFS20190.1"/>
    <property type="molecule type" value="Genomic_DNA"/>
</dbReference>
<evidence type="ECO:0000313" key="6">
    <source>
        <dbReference type="Proteomes" id="UP000260644"/>
    </source>
</evidence>
<dbReference type="Gene3D" id="1.10.10.10">
    <property type="entry name" value="Winged helix-like DNA-binding domain superfamily/Winged helix DNA-binding domain"/>
    <property type="match status" value="1"/>
</dbReference>
<dbReference type="RefSeq" id="WP_116977752.1">
    <property type="nucleotide sequence ID" value="NZ_QPMM01000011.1"/>
</dbReference>
<organism evidence="5 6">
    <name type="scientific">Chitinophaga silvatica</name>
    <dbReference type="NCBI Taxonomy" id="2282649"/>
    <lineage>
        <taxon>Bacteria</taxon>
        <taxon>Pseudomonadati</taxon>
        <taxon>Bacteroidota</taxon>
        <taxon>Chitinophagia</taxon>
        <taxon>Chitinophagales</taxon>
        <taxon>Chitinophagaceae</taxon>
        <taxon>Chitinophaga</taxon>
    </lineage>
</organism>
<gene>
    <name evidence="5" type="ORF">DVR12_20970</name>
</gene>
<evidence type="ECO:0000259" key="4">
    <source>
        <dbReference type="PROSITE" id="PS50995"/>
    </source>
</evidence>
<feature type="domain" description="HTH marR-type" evidence="4">
    <location>
        <begin position="8"/>
        <end position="146"/>
    </location>
</feature>
<protein>
    <submittedName>
        <fullName evidence="5">MarR family transcriptional regulator</fullName>
    </submittedName>
</protein>
<dbReference type="SUPFAM" id="SSF46785">
    <property type="entry name" value="Winged helix' DNA-binding domain"/>
    <property type="match status" value="1"/>
</dbReference>
<evidence type="ECO:0000313" key="5">
    <source>
        <dbReference type="EMBL" id="RFS20190.1"/>
    </source>
</evidence>
<keyword evidence="2" id="KW-0238">DNA-binding</keyword>
<proteinExistence type="predicted"/>
<keyword evidence="3" id="KW-0804">Transcription</keyword>
<keyword evidence="1" id="KW-0805">Transcription regulation</keyword>
<dbReference type="InterPro" id="IPR036388">
    <property type="entry name" value="WH-like_DNA-bd_sf"/>
</dbReference>
<name>A0A3E1Y615_9BACT</name>
<keyword evidence="6" id="KW-1185">Reference proteome</keyword>
<dbReference type="SMART" id="SM00347">
    <property type="entry name" value="HTH_MARR"/>
    <property type="match status" value="1"/>
</dbReference>
<dbReference type="InterPro" id="IPR036390">
    <property type="entry name" value="WH_DNA-bd_sf"/>
</dbReference>
<dbReference type="Proteomes" id="UP000260644">
    <property type="component" value="Unassembled WGS sequence"/>
</dbReference>
<dbReference type="GO" id="GO:0003677">
    <property type="term" value="F:DNA binding"/>
    <property type="evidence" value="ECO:0007669"/>
    <property type="project" value="UniProtKB-KW"/>
</dbReference>
<reference evidence="5 6" key="1">
    <citation type="submission" date="2018-07" db="EMBL/GenBank/DDBJ databases">
        <title>Chitinophaga K2CV101002-2 sp. nov., isolated from a monsoon evergreen broad-leaved forest soil.</title>
        <authorList>
            <person name="Lv Y."/>
        </authorList>
    </citation>
    <scope>NUCLEOTIDE SEQUENCE [LARGE SCALE GENOMIC DNA]</scope>
    <source>
        <strain evidence="5 6">GDMCC 1.1288</strain>
    </source>
</reference>
<comment type="caution">
    <text evidence="5">The sequence shown here is derived from an EMBL/GenBank/DDBJ whole genome shotgun (WGS) entry which is preliminary data.</text>
</comment>
<sequence length="151" mass="17783">MINTQQNIVDLAREFGRAISEMRTYMRQNLQVKIREHGVDITFELLEILGFLFRKDGVNQQEIADVIVKDKSSMTYLIDNLEKRGMVERIEDQNDRRSKLIYLTEKGKMLEKELSPWISEMYEKATTGLEQTNLQIALAQIQKMNENLRKQ</sequence>
<dbReference type="PANTHER" id="PTHR42756">
    <property type="entry name" value="TRANSCRIPTIONAL REGULATOR, MARR"/>
    <property type="match status" value="1"/>
</dbReference>
<evidence type="ECO:0000256" key="1">
    <source>
        <dbReference type="ARBA" id="ARBA00023015"/>
    </source>
</evidence>
<dbReference type="PRINTS" id="PR00598">
    <property type="entry name" value="HTHMARR"/>
</dbReference>
<dbReference type="PROSITE" id="PS50995">
    <property type="entry name" value="HTH_MARR_2"/>
    <property type="match status" value="1"/>
</dbReference>
<dbReference type="GO" id="GO:0003700">
    <property type="term" value="F:DNA-binding transcription factor activity"/>
    <property type="evidence" value="ECO:0007669"/>
    <property type="project" value="InterPro"/>
</dbReference>
<evidence type="ECO:0000256" key="3">
    <source>
        <dbReference type="ARBA" id="ARBA00023163"/>
    </source>
</evidence>